<keyword evidence="1" id="KW-0479">Metal-binding</keyword>
<dbReference type="OrthoDB" id="2534600at2759"/>
<evidence type="ECO:0000256" key="2">
    <source>
        <dbReference type="ARBA" id="ARBA00023242"/>
    </source>
</evidence>
<feature type="compositionally biased region" description="Low complexity" evidence="3">
    <location>
        <begin position="66"/>
        <end position="84"/>
    </location>
</feature>
<evidence type="ECO:0000259" key="4">
    <source>
        <dbReference type="PROSITE" id="PS50048"/>
    </source>
</evidence>
<dbReference type="SUPFAM" id="SSF57701">
    <property type="entry name" value="Zn2/Cys6 DNA-binding domain"/>
    <property type="match status" value="1"/>
</dbReference>
<evidence type="ECO:0000256" key="1">
    <source>
        <dbReference type="ARBA" id="ARBA00022723"/>
    </source>
</evidence>
<dbReference type="SMART" id="SM00066">
    <property type="entry name" value="GAL4"/>
    <property type="match status" value="1"/>
</dbReference>
<dbReference type="InterPro" id="IPR001138">
    <property type="entry name" value="Zn2Cys6_DnaBD"/>
</dbReference>
<proteinExistence type="predicted"/>
<reference evidence="5 6" key="1">
    <citation type="journal article" date="2016" name="Mol. Biol. Evol.">
        <title>Comparative Genomics of Early-Diverging Mushroom-Forming Fungi Provides Insights into the Origins of Lignocellulose Decay Capabilities.</title>
        <authorList>
            <person name="Nagy L.G."/>
            <person name="Riley R."/>
            <person name="Tritt A."/>
            <person name="Adam C."/>
            <person name="Daum C."/>
            <person name="Floudas D."/>
            <person name="Sun H."/>
            <person name="Yadav J.S."/>
            <person name="Pangilinan J."/>
            <person name="Larsson K.H."/>
            <person name="Matsuura K."/>
            <person name="Barry K."/>
            <person name="Labutti K."/>
            <person name="Kuo R."/>
            <person name="Ohm R.A."/>
            <person name="Bhattacharya S.S."/>
            <person name="Shirouzu T."/>
            <person name="Yoshinaga Y."/>
            <person name="Martin F.M."/>
            <person name="Grigoriev I.V."/>
            <person name="Hibbett D.S."/>
        </authorList>
    </citation>
    <scope>NUCLEOTIDE SEQUENCE [LARGE SCALE GENOMIC DNA]</scope>
    <source>
        <strain evidence="5 6">HHB12029</strain>
    </source>
</reference>
<name>A0A165NLS9_EXIGL</name>
<dbReference type="Proteomes" id="UP000077266">
    <property type="component" value="Unassembled WGS sequence"/>
</dbReference>
<keyword evidence="6" id="KW-1185">Reference proteome</keyword>
<dbReference type="GO" id="GO:0008270">
    <property type="term" value="F:zinc ion binding"/>
    <property type="evidence" value="ECO:0007669"/>
    <property type="project" value="InterPro"/>
</dbReference>
<dbReference type="CDD" id="cd12148">
    <property type="entry name" value="fungal_TF_MHR"/>
    <property type="match status" value="1"/>
</dbReference>
<sequence length="698" mass="77588">MAVPAPRRQNVACDQCRNRKVKCNPIPGQDRCQHCLQKNISCTHIIQATTIEQRRRKVRPRGGSGSESRPSAPAEAASPAVPRALNGKKSPSRSNSLSATSPTVQLIQYLLTPEPVHAVPGGSTYKDTAQSGPVEDWGEYGARLVEDEAYRIEFTWNLVEAYFQICHARLPFLNPDDFRSSLRAALPGYEGSPFTTPSATFSHPSFPPGKLSRSRVLQPALLATVLAWGAKFAEHPILSQDRQANGGRSRIARSLVRKAREVAESEKIHRWPTADNVVVALLLEPLQSQNTNDPDGCRAFWLNCAIRHLMDLHINNRATVLSIPDADLRCTMVFSFWMACFADAYSAVYFRRKPVLDDDDYNVNFWHFDIPLQSPSVKAAHLPLAPPQPEYAHWYAAAHDMTRVARQMCRALWIPQTEAEGVPYEKLLAIMQSLEDWREEHLGRVGMHNFAQNEWGFLEAVSMCASDATYHTMWIILFNAVEDFGIRELREAGIHATMNSDSPLSSPANVQLESESLAQFEKTRSTLQSEAGLGALRIAELINILTQQNYLRLDPNVMHFSAYAAGLHLARIGRPETVTCILGLRQYGIAYEDALDQADELERVYRINAGDAAHLPHEQYAQGFHPFAGSVAHDVFHPNGFATDRSVIAGAEVLMGLGEQPSTEYSMYPPGGPSPHLMDQHTPPPGGNPPFSLMYSPQ</sequence>
<dbReference type="GO" id="GO:0006351">
    <property type="term" value="P:DNA-templated transcription"/>
    <property type="evidence" value="ECO:0007669"/>
    <property type="project" value="InterPro"/>
</dbReference>
<feature type="region of interest" description="Disordered" evidence="3">
    <location>
        <begin position="662"/>
        <end position="698"/>
    </location>
</feature>
<dbReference type="AlphaFoldDB" id="A0A165NLS9"/>
<protein>
    <recommendedName>
        <fullName evidence="4">Zn(2)-C6 fungal-type domain-containing protein</fullName>
    </recommendedName>
</protein>
<evidence type="ECO:0000256" key="3">
    <source>
        <dbReference type="SAM" id="MobiDB-lite"/>
    </source>
</evidence>
<evidence type="ECO:0000313" key="5">
    <source>
        <dbReference type="EMBL" id="KZW00922.1"/>
    </source>
</evidence>
<keyword evidence="2" id="KW-0539">Nucleus</keyword>
<dbReference type="Gene3D" id="4.10.240.10">
    <property type="entry name" value="Zn(2)-C6 fungal-type DNA-binding domain"/>
    <property type="match status" value="1"/>
</dbReference>
<dbReference type="PANTHER" id="PTHR31668">
    <property type="entry name" value="GLUCOSE TRANSPORT TRANSCRIPTION REGULATOR RGT1-RELATED-RELATED"/>
    <property type="match status" value="1"/>
</dbReference>
<organism evidence="5 6">
    <name type="scientific">Exidia glandulosa HHB12029</name>
    <dbReference type="NCBI Taxonomy" id="1314781"/>
    <lineage>
        <taxon>Eukaryota</taxon>
        <taxon>Fungi</taxon>
        <taxon>Dikarya</taxon>
        <taxon>Basidiomycota</taxon>
        <taxon>Agaricomycotina</taxon>
        <taxon>Agaricomycetes</taxon>
        <taxon>Auriculariales</taxon>
        <taxon>Exidiaceae</taxon>
        <taxon>Exidia</taxon>
    </lineage>
</organism>
<dbReference type="Pfam" id="PF00172">
    <property type="entry name" value="Zn_clus"/>
    <property type="match status" value="1"/>
</dbReference>
<evidence type="ECO:0000313" key="6">
    <source>
        <dbReference type="Proteomes" id="UP000077266"/>
    </source>
</evidence>
<dbReference type="InParanoid" id="A0A165NLS9"/>
<dbReference type="GO" id="GO:0005634">
    <property type="term" value="C:nucleus"/>
    <property type="evidence" value="ECO:0007669"/>
    <property type="project" value="TreeGrafter"/>
</dbReference>
<dbReference type="InterPro" id="IPR007219">
    <property type="entry name" value="XnlR_reg_dom"/>
</dbReference>
<dbReference type="GO" id="GO:0001080">
    <property type="term" value="P:nitrogen catabolite activation of transcription from RNA polymerase II promoter"/>
    <property type="evidence" value="ECO:0007669"/>
    <property type="project" value="TreeGrafter"/>
</dbReference>
<dbReference type="PROSITE" id="PS00463">
    <property type="entry name" value="ZN2_CY6_FUNGAL_1"/>
    <property type="match status" value="1"/>
</dbReference>
<dbReference type="CDD" id="cd00067">
    <property type="entry name" value="GAL4"/>
    <property type="match status" value="1"/>
</dbReference>
<dbReference type="GO" id="GO:0003677">
    <property type="term" value="F:DNA binding"/>
    <property type="evidence" value="ECO:0007669"/>
    <property type="project" value="InterPro"/>
</dbReference>
<dbReference type="GO" id="GO:0000981">
    <property type="term" value="F:DNA-binding transcription factor activity, RNA polymerase II-specific"/>
    <property type="evidence" value="ECO:0007669"/>
    <property type="project" value="InterPro"/>
</dbReference>
<dbReference type="Pfam" id="PF04082">
    <property type="entry name" value="Fungal_trans"/>
    <property type="match status" value="1"/>
</dbReference>
<gene>
    <name evidence="5" type="ORF">EXIGLDRAFT_719996</name>
</gene>
<dbReference type="InterPro" id="IPR050797">
    <property type="entry name" value="Carb_Metab_Trans_Reg"/>
</dbReference>
<dbReference type="STRING" id="1314781.A0A165NLS9"/>
<dbReference type="PANTHER" id="PTHR31668:SF4">
    <property type="entry name" value="TRANSCRIPTIONAL ACTIVATOR PROTEIN DAL81"/>
    <property type="match status" value="1"/>
</dbReference>
<feature type="domain" description="Zn(2)-C6 fungal-type" evidence="4">
    <location>
        <begin position="12"/>
        <end position="44"/>
    </location>
</feature>
<dbReference type="PROSITE" id="PS50048">
    <property type="entry name" value="ZN2_CY6_FUNGAL_2"/>
    <property type="match status" value="1"/>
</dbReference>
<accession>A0A165NLS9</accession>
<dbReference type="EMBL" id="KV425897">
    <property type="protein sequence ID" value="KZW00922.1"/>
    <property type="molecule type" value="Genomic_DNA"/>
</dbReference>
<dbReference type="InterPro" id="IPR036864">
    <property type="entry name" value="Zn2-C6_fun-type_DNA-bd_sf"/>
</dbReference>
<feature type="region of interest" description="Disordered" evidence="3">
    <location>
        <begin position="53"/>
        <end position="99"/>
    </location>
</feature>